<dbReference type="PRINTS" id="PR00080">
    <property type="entry name" value="SDRFAMILY"/>
</dbReference>
<comment type="caution">
    <text evidence="5">The sequence shown here is derived from an EMBL/GenBank/DDBJ whole genome shotgun (WGS) entry which is preliminary data.</text>
</comment>
<dbReference type="EMBL" id="ABYS02000004">
    <property type="protein sequence ID" value="EEP21629.1"/>
    <property type="molecule type" value="Genomic_DNA"/>
</dbReference>
<dbReference type="Gene3D" id="3.40.50.720">
    <property type="entry name" value="NAD(P)-binding Rossmann-like Domain"/>
    <property type="match status" value="1"/>
</dbReference>
<proteinExistence type="inferred from homology"/>
<evidence type="ECO:0000256" key="1">
    <source>
        <dbReference type="ARBA" id="ARBA00006484"/>
    </source>
</evidence>
<evidence type="ECO:0000313" key="6">
    <source>
        <dbReference type="Proteomes" id="UP000006408"/>
    </source>
</evidence>
<evidence type="ECO:0000313" key="5">
    <source>
        <dbReference type="EMBL" id="EEP21629.1"/>
    </source>
</evidence>
<evidence type="ECO:0000256" key="2">
    <source>
        <dbReference type="ARBA" id="ARBA00023002"/>
    </source>
</evidence>
<dbReference type="InterPro" id="IPR036291">
    <property type="entry name" value="NAD(P)-bd_dom_sf"/>
</dbReference>
<dbReference type="GO" id="GO:0016020">
    <property type="term" value="C:membrane"/>
    <property type="evidence" value="ECO:0007669"/>
    <property type="project" value="TreeGrafter"/>
</dbReference>
<dbReference type="SUPFAM" id="SSF51735">
    <property type="entry name" value="NAD(P)-binding Rossmann-fold domains"/>
    <property type="match status" value="1"/>
</dbReference>
<evidence type="ECO:0000256" key="4">
    <source>
        <dbReference type="SAM" id="MobiDB-lite"/>
    </source>
</evidence>
<evidence type="ECO:0000256" key="3">
    <source>
        <dbReference type="RuleBase" id="RU000363"/>
    </source>
</evidence>
<dbReference type="STRING" id="1683.Bang102_006745"/>
<name>C4FF99_9BIFI</name>
<dbReference type="eggNOG" id="COG0300">
    <property type="taxonomic scope" value="Bacteria"/>
</dbReference>
<protein>
    <submittedName>
        <fullName evidence="5">Oxidoreductase, short chain dehydrogenase/reductase family protein</fullName>
    </submittedName>
</protein>
<dbReference type="Proteomes" id="UP000006408">
    <property type="component" value="Unassembled WGS sequence"/>
</dbReference>
<keyword evidence="2" id="KW-0560">Oxidoreductase</keyword>
<feature type="compositionally biased region" description="Polar residues" evidence="4">
    <location>
        <begin position="296"/>
        <end position="316"/>
    </location>
</feature>
<dbReference type="GO" id="GO:0016491">
    <property type="term" value="F:oxidoreductase activity"/>
    <property type="evidence" value="ECO:0007669"/>
    <property type="project" value="UniProtKB-KW"/>
</dbReference>
<dbReference type="PRINTS" id="PR00081">
    <property type="entry name" value="GDHRDH"/>
</dbReference>
<dbReference type="PATRIC" id="fig|518635.7.peg.932"/>
<keyword evidence="6" id="KW-1185">Reference proteome</keyword>
<dbReference type="Pfam" id="PF00106">
    <property type="entry name" value="adh_short"/>
    <property type="match status" value="1"/>
</dbReference>
<gene>
    <name evidence="5" type="ORF">BIFANG_02998</name>
</gene>
<feature type="region of interest" description="Disordered" evidence="4">
    <location>
        <begin position="292"/>
        <end position="316"/>
    </location>
</feature>
<accession>C4FF99</accession>
<dbReference type="PANTHER" id="PTHR44196">
    <property type="entry name" value="DEHYDROGENASE/REDUCTASE SDR FAMILY MEMBER 7B"/>
    <property type="match status" value="1"/>
</dbReference>
<dbReference type="InterPro" id="IPR002347">
    <property type="entry name" value="SDR_fam"/>
</dbReference>
<dbReference type="PANTHER" id="PTHR44196:SF2">
    <property type="entry name" value="SHORT-CHAIN DEHYDROGENASE-RELATED"/>
    <property type="match status" value="1"/>
</dbReference>
<dbReference type="HOGENOM" id="CLU_010194_2_1_11"/>
<dbReference type="CDD" id="cd05233">
    <property type="entry name" value="SDR_c"/>
    <property type="match status" value="1"/>
</dbReference>
<organism evidence="5 6">
    <name type="scientific">Bifidobacterium angulatum DSM 20098 = JCM 7096</name>
    <dbReference type="NCBI Taxonomy" id="518635"/>
    <lineage>
        <taxon>Bacteria</taxon>
        <taxon>Bacillati</taxon>
        <taxon>Actinomycetota</taxon>
        <taxon>Actinomycetes</taxon>
        <taxon>Bifidobacteriales</taxon>
        <taxon>Bifidobacteriaceae</taxon>
        <taxon>Bifidobacterium</taxon>
    </lineage>
</organism>
<sequence>MQRPHPILSPDRIAPSIPCSRPDASTLEATALIDGEVDMAYALITGASSGIGRELASLFAANGYDIVITARSQERLNTVQTALKQQYQVRVVVFAADLSEPDAPQRLHDFTTSHGISIEYLVNNAGFADWTGYLDADWSRQQEMMRLNMEALAELTYRYGRDMRRAGHGRILNISSVASMMAGPYMAVYFASKAFVRSLSEAVAYELRDTGVTVTCVCPGPTTTGFAKAANMHGRNFFTMTRPASAHQLAAYAYRRMMRGTTLAYHGPLTRAGALAERLLPRAVTRRLAAFMNGGEPNTRSVSATPQAHPEQSAQD</sequence>
<comment type="similarity">
    <text evidence="1 3">Belongs to the short-chain dehydrogenases/reductases (SDR) family.</text>
</comment>
<dbReference type="AlphaFoldDB" id="C4FF99"/>
<reference evidence="5" key="1">
    <citation type="submission" date="2009-04" db="EMBL/GenBank/DDBJ databases">
        <authorList>
            <person name="Weinstock G."/>
            <person name="Sodergren E."/>
            <person name="Clifton S."/>
            <person name="Fulton L."/>
            <person name="Fulton B."/>
            <person name="Courtney L."/>
            <person name="Fronick C."/>
            <person name="Harrison M."/>
            <person name="Strong C."/>
            <person name="Farmer C."/>
            <person name="Delahaunty K."/>
            <person name="Markovic C."/>
            <person name="Hall O."/>
            <person name="Minx P."/>
            <person name="Tomlinson C."/>
            <person name="Mitreva M."/>
            <person name="Nelson J."/>
            <person name="Hou S."/>
            <person name="Wollam A."/>
            <person name="Pepin K.H."/>
            <person name="Johnson M."/>
            <person name="Bhonagiri V."/>
            <person name="Nash W.E."/>
            <person name="Warren W."/>
            <person name="Chinwalla A."/>
            <person name="Mardis E.R."/>
            <person name="Wilson R.K."/>
        </authorList>
    </citation>
    <scope>NUCLEOTIDE SEQUENCE [LARGE SCALE GENOMIC DNA]</scope>
    <source>
        <strain evidence="5">DSM 20098</strain>
    </source>
</reference>